<organism evidence="3 4">
    <name type="scientific">Trifolium subterraneum</name>
    <name type="common">Subterranean clover</name>
    <dbReference type="NCBI Taxonomy" id="3900"/>
    <lineage>
        <taxon>Eukaryota</taxon>
        <taxon>Viridiplantae</taxon>
        <taxon>Streptophyta</taxon>
        <taxon>Embryophyta</taxon>
        <taxon>Tracheophyta</taxon>
        <taxon>Spermatophyta</taxon>
        <taxon>Magnoliopsida</taxon>
        <taxon>eudicotyledons</taxon>
        <taxon>Gunneridae</taxon>
        <taxon>Pentapetalae</taxon>
        <taxon>rosids</taxon>
        <taxon>fabids</taxon>
        <taxon>Fabales</taxon>
        <taxon>Fabaceae</taxon>
        <taxon>Papilionoideae</taxon>
        <taxon>50 kb inversion clade</taxon>
        <taxon>NPAAA clade</taxon>
        <taxon>Hologalegina</taxon>
        <taxon>IRL clade</taxon>
        <taxon>Trifolieae</taxon>
        <taxon>Trifolium</taxon>
    </lineage>
</organism>
<dbReference type="AlphaFoldDB" id="A0A2Z6PM71"/>
<gene>
    <name evidence="3" type="ORF">TSUD_350720</name>
</gene>
<keyword evidence="1" id="KW-0175">Coiled coil</keyword>
<proteinExistence type="predicted"/>
<keyword evidence="4" id="KW-1185">Reference proteome</keyword>
<name>A0A2Z6PM71_TRISU</name>
<evidence type="ECO:0000256" key="2">
    <source>
        <dbReference type="SAM" id="MobiDB-lite"/>
    </source>
</evidence>
<dbReference type="OrthoDB" id="1430883at2759"/>
<sequence>MVNETPSSSSNHVSEESNGNKIPILPEGDGFDQHRLVVKEIASIIRTNLEEGKPSWKQLSKKQRDSWFNIFKSKFTWPPQHKDLVRRNFEKRGSAKMIQLMQEARKDLDQKPIWMEDRDKFERRKLELSSKIVSSENGGDNQPSTDMPSELDIWVDSVGVKKGRVFGLGSVNKKLVTSVKLSANSEDVNALRSQIHALNESLQKQEQEKLEMKHELTETKQQ</sequence>
<feature type="non-terminal residue" evidence="3">
    <location>
        <position position="222"/>
    </location>
</feature>
<dbReference type="EMBL" id="DF974223">
    <property type="protein sequence ID" value="GAU46537.1"/>
    <property type="molecule type" value="Genomic_DNA"/>
</dbReference>
<dbReference type="Proteomes" id="UP000242715">
    <property type="component" value="Unassembled WGS sequence"/>
</dbReference>
<evidence type="ECO:0000256" key="1">
    <source>
        <dbReference type="SAM" id="Coils"/>
    </source>
</evidence>
<accession>A0A2Z6PM71</accession>
<evidence type="ECO:0000313" key="3">
    <source>
        <dbReference type="EMBL" id="GAU46537.1"/>
    </source>
</evidence>
<evidence type="ECO:0000313" key="4">
    <source>
        <dbReference type="Proteomes" id="UP000242715"/>
    </source>
</evidence>
<feature type="coiled-coil region" evidence="1">
    <location>
        <begin position="188"/>
        <end position="222"/>
    </location>
</feature>
<protein>
    <submittedName>
        <fullName evidence="3">Uncharacterized protein</fullName>
    </submittedName>
</protein>
<reference evidence="4" key="1">
    <citation type="journal article" date="2017" name="Front. Plant Sci.">
        <title>Climate Clever Clovers: New Paradigm to Reduce the Environmental Footprint of Ruminants by Breeding Low Methanogenic Forages Utilizing Haplotype Variation.</title>
        <authorList>
            <person name="Kaur P."/>
            <person name="Appels R."/>
            <person name="Bayer P.E."/>
            <person name="Keeble-Gagnere G."/>
            <person name="Wang J."/>
            <person name="Hirakawa H."/>
            <person name="Shirasawa K."/>
            <person name="Vercoe P."/>
            <person name="Stefanova K."/>
            <person name="Durmic Z."/>
            <person name="Nichols P."/>
            <person name="Revell C."/>
            <person name="Isobe S.N."/>
            <person name="Edwards D."/>
            <person name="Erskine W."/>
        </authorList>
    </citation>
    <scope>NUCLEOTIDE SEQUENCE [LARGE SCALE GENOMIC DNA]</scope>
    <source>
        <strain evidence="4">cv. Daliak</strain>
    </source>
</reference>
<feature type="compositionally biased region" description="Low complexity" evidence="2">
    <location>
        <begin position="1"/>
        <end position="20"/>
    </location>
</feature>
<feature type="region of interest" description="Disordered" evidence="2">
    <location>
        <begin position="1"/>
        <end position="29"/>
    </location>
</feature>